<feature type="domain" description="NOMO-like N-terminal beta-sandwich" evidence="3">
    <location>
        <begin position="35"/>
        <end position="119"/>
    </location>
</feature>
<dbReference type="SUPFAM" id="SSF117074">
    <property type="entry name" value="Hypothetical protein PA1324"/>
    <property type="match status" value="1"/>
</dbReference>
<dbReference type="InterPro" id="IPR013784">
    <property type="entry name" value="Carb-bd-like_fold"/>
</dbReference>
<feature type="domain" description="NOMO second beta-sandwich" evidence="4">
    <location>
        <begin position="121"/>
        <end position="203"/>
    </location>
</feature>
<feature type="domain" description="NOMO fifth transthyretin-like" evidence="6">
    <location>
        <begin position="403"/>
        <end position="475"/>
    </location>
</feature>
<dbReference type="STRING" id="76193.A0A0N1PI90"/>
<dbReference type="PANTHER" id="PTHR23303">
    <property type="entry name" value="CARBOXYPEPTIDASE REGULATORY REGION-CONTAINING"/>
    <property type="match status" value="1"/>
</dbReference>
<reference evidence="7 8" key="1">
    <citation type="journal article" date="2015" name="Nat. Commun.">
        <title>Outbred genome sequencing and CRISPR/Cas9 gene editing in butterflies.</title>
        <authorList>
            <person name="Li X."/>
            <person name="Fan D."/>
            <person name="Zhang W."/>
            <person name="Liu G."/>
            <person name="Zhang L."/>
            <person name="Zhao L."/>
            <person name="Fang X."/>
            <person name="Chen L."/>
            <person name="Dong Y."/>
            <person name="Chen Y."/>
            <person name="Ding Y."/>
            <person name="Zhao R."/>
            <person name="Feng M."/>
            <person name="Zhu Y."/>
            <person name="Feng Y."/>
            <person name="Jiang X."/>
            <person name="Zhu D."/>
            <person name="Xiang H."/>
            <person name="Feng X."/>
            <person name="Li S."/>
            <person name="Wang J."/>
            <person name="Zhang G."/>
            <person name="Kronforst M.R."/>
            <person name="Wang W."/>
        </authorList>
    </citation>
    <scope>NUCLEOTIDE SEQUENCE [LARGE SCALE GENOMIC DNA]</scope>
    <source>
        <strain evidence="7">Ya'a_city_454_Pm</strain>
        <tissue evidence="7">Whole body</tissue>
    </source>
</reference>
<evidence type="ECO:0000256" key="2">
    <source>
        <dbReference type="SAM" id="SignalP"/>
    </source>
</evidence>
<feature type="signal peptide" evidence="2">
    <location>
        <begin position="1"/>
        <end position="28"/>
    </location>
</feature>
<evidence type="ECO:0000259" key="6">
    <source>
        <dbReference type="Pfam" id="PF23194"/>
    </source>
</evidence>
<dbReference type="InterPro" id="IPR055075">
    <property type="entry name" value="NOMO-like_N"/>
</dbReference>
<keyword evidence="8" id="KW-1185">Reference proteome</keyword>
<dbReference type="Pfam" id="PF23193">
    <property type="entry name" value="NOMO_3rd"/>
    <property type="match status" value="1"/>
</dbReference>
<proteinExistence type="predicted"/>
<dbReference type="SUPFAM" id="SSF49452">
    <property type="entry name" value="Starch-binding domain-like"/>
    <property type="match status" value="1"/>
</dbReference>
<dbReference type="AlphaFoldDB" id="A0A0N1PI90"/>
<dbReference type="SUPFAM" id="SSF49478">
    <property type="entry name" value="Cna protein B-type domain"/>
    <property type="match status" value="1"/>
</dbReference>
<dbReference type="Pfam" id="PF22898">
    <property type="entry name" value="NOMO1-like_1st"/>
    <property type="match status" value="1"/>
</dbReference>
<organism evidence="7 8">
    <name type="scientific">Papilio machaon</name>
    <name type="common">Old World swallowtail butterfly</name>
    <dbReference type="NCBI Taxonomy" id="76193"/>
    <lineage>
        <taxon>Eukaryota</taxon>
        <taxon>Metazoa</taxon>
        <taxon>Ecdysozoa</taxon>
        <taxon>Arthropoda</taxon>
        <taxon>Hexapoda</taxon>
        <taxon>Insecta</taxon>
        <taxon>Pterygota</taxon>
        <taxon>Neoptera</taxon>
        <taxon>Endopterygota</taxon>
        <taxon>Lepidoptera</taxon>
        <taxon>Glossata</taxon>
        <taxon>Ditrysia</taxon>
        <taxon>Papilionoidea</taxon>
        <taxon>Papilionidae</taxon>
        <taxon>Papilioninae</taxon>
        <taxon>Papilio</taxon>
    </lineage>
</organism>
<dbReference type="GO" id="GO:0005789">
    <property type="term" value="C:endoplasmic reticulum membrane"/>
    <property type="evidence" value="ECO:0007669"/>
    <property type="project" value="TreeGrafter"/>
</dbReference>
<feature type="chain" id="PRO_5005879799" evidence="2">
    <location>
        <begin position="29"/>
        <end position="533"/>
    </location>
</feature>
<dbReference type="InParanoid" id="A0A0N1PI90"/>
<name>A0A0N1PI90_PAPMA</name>
<evidence type="ECO:0000313" key="8">
    <source>
        <dbReference type="Proteomes" id="UP000053240"/>
    </source>
</evidence>
<sequence>MGPLVSYKKLLFFVYQIILLSLVTQCNSDEILGCGGFVKSHVNLDFSKIEIGLYTKEGILKEKTECAPTNGYYFLPMYEHGEYVLKVHPPAGWSFEPSQVELVVNGKTDKCSTGQDINFAFNGFGITGRVITAGQSTGPTGITVQLVDDSGLVRETVTSTSGDFHFTPVIPGKYMLKASHSKWKLEPAQAVVQVKEGNTALPVGLLAVKGYEVVGSVTSFGSPIAGIYVLLYSKVEKQKFRVEGCNTALLQGVPDSPICHSVTDSSGEFKFGLVPAGEYKILALSKPPGQAAVSYNIQPDSVPFSVKHDNIYIKNAFEVTGFTVVGSMLNAPGGEGMPGVRVLFDGTPIGTTDATGKFTLPSLKPGFYTLTFQHEQCEVEEVRVEVDARGPAGAVVAAAARWRVCGHVSPPEQRRVQFAAHHDTARLHHVTPQTDGTWCTFLAPGTYTAKVEVSEEELRDGLQWYPASRSVVVSRGGGVPDVTFSQVRARVRGRVVTHAAHGTSGLRLRLRPLALDGGYASRAPLLTAIPNDS</sequence>
<evidence type="ECO:0000259" key="3">
    <source>
        <dbReference type="Pfam" id="PF22898"/>
    </source>
</evidence>
<evidence type="ECO:0000259" key="4">
    <source>
        <dbReference type="Pfam" id="PF22904"/>
    </source>
</evidence>
<dbReference type="InterPro" id="IPR051417">
    <property type="entry name" value="SDr/BOS_complex"/>
</dbReference>
<dbReference type="Pfam" id="PF22904">
    <property type="entry name" value="NOMO1-like_2nd"/>
    <property type="match status" value="1"/>
</dbReference>
<dbReference type="InterPro" id="IPR055074">
    <property type="entry name" value="NOMO1-3_2nd"/>
</dbReference>
<evidence type="ECO:0000313" key="7">
    <source>
        <dbReference type="EMBL" id="KPJ14954.1"/>
    </source>
</evidence>
<gene>
    <name evidence="7" type="ORF">RR48_02695</name>
</gene>
<feature type="domain" description="NOMO third transthyretin-like" evidence="5">
    <location>
        <begin position="213"/>
        <end position="320"/>
    </location>
</feature>
<accession>A0A0N1PI90</accession>
<evidence type="ECO:0000256" key="1">
    <source>
        <dbReference type="ARBA" id="ARBA00022729"/>
    </source>
</evidence>
<dbReference type="PANTHER" id="PTHR23303:SF14">
    <property type="entry name" value="BOS COMPLEX SUBUNIT NOMO1-RELATED"/>
    <property type="match status" value="1"/>
</dbReference>
<dbReference type="EMBL" id="KQ460401">
    <property type="protein sequence ID" value="KPJ14954.1"/>
    <property type="molecule type" value="Genomic_DNA"/>
</dbReference>
<keyword evidence="1 2" id="KW-0732">Signal</keyword>
<dbReference type="Proteomes" id="UP000053240">
    <property type="component" value="Unassembled WGS sequence"/>
</dbReference>
<dbReference type="Pfam" id="PF23194">
    <property type="entry name" value="NOMO_5th"/>
    <property type="match status" value="1"/>
</dbReference>
<dbReference type="InterPro" id="IPR056190">
    <property type="entry name" value="NOMO_5th"/>
</dbReference>
<dbReference type="Gene3D" id="2.60.40.1120">
    <property type="entry name" value="Carboxypeptidase-like, regulatory domain"/>
    <property type="match status" value="2"/>
</dbReference>
<protein>
    <submittedName>
        <fullName evidence="7">Nodal modulator 1</fullName>
    </submittedName>
</protein>
<dbReference type="InterPro" id="IPR056189">
    <property type="entry name" value="NOMO_3rd"/>
</dbReference>
<dbReference type="GO" id="GO:0030246">
    <property type="term" value="F:carbohydrate binding"/>
    <property type="evidence" value="ECO:0007669"/>
    <property type="project" value="InterPro"/>
</dbReference>
<evidence type="ECO:0000259" key="5">
    <source>
        <dbReference type="Pfam" id="PF23193"/>
    </source>
</evidence>